<reference evidence="2" key="1">
    <citation type="submission" date="2020-01" db="EMBL/GenBank/DDBJ databases">
        <authorList>
            <person name="Feng Z.H.Z."/>
        </authorList>
    </citation>
    <scope>NUCLEOTIDE SEQUENCE</scope>
    <source>
        <strain evidence="2">CBS107.38</strain>
    </source>
</reference>
<feature type="region of interest" description="Disordered" evidence="1">
    <location>
        <begin position="359"/>
        <end position="384"/>
    </location>
</feature>
<protein>
    <submittedName>
        <fullName evidence="2">Uncharacterized protein</fullName>
    </submittedName>
</protein>
<dbReference type="OrthoDB" id="3808977at2759"/>
<gene>
    <name evidence="2" type="ORF">GT037_005456</name>
</gene>
<sequence>MLSTIRTVLHAGLILQRSCRIAAQSYQMVGTPDRGYCSFDFDNPTGYFAYNGIDSGGDTQTGSGGTDPFHSFLIICNFQFIGQADRVTQTAAYSNTAIVPTIIVPFTDVPVTSLVPGSNAQCTAVAGTTSDPFFQIQETYVLNSQTSVAPSTSSTVVVVPTSVLTTTTTTTTLIQQTETTVTPNTVTSTVVTGTKTVLGKPTLTTKTVRITPWARTVKRVSITYTTTTLSCIPPSKVGKSSPHQEGRAEVAARAVLARQDNTDIETATCFNPTSSTPTIVNTYILTSTTTSTIVEQALTTTTTISTVTAPAPTAIQNVQATSTLVLTFTRYRWTVLPQSTVTSTISLVNTVTKLPKTPLKPCVRPTPTPPPGSGSGTPQCQNPTTIVGNGCKKVRCKK</sequence>
<dbReference type="EMBL" id="JAAABM010000006">
    <property type="protein sequence ID" value="KAF7677244.1"/>
    <property type="molecule type" value="Genomic_DNA"/>
</dbReference>
<evidence type="ECO:0000313" key="3">
    <source>
        <dbReference type="Proteomes" id="UP000596902"/>
    </source>
</evidence>
<keyword evidence="3" id="KW-1185">Reference proteome</keyword>
<evidence type="ECO:0000313" key="2">
    <source>
        <dbReference type="EMBL" id="KAF7677244.1"/>
    </source>
</evidence>
<dbReference type="Proteomes" id="UP000596902">
    <property type="component" value="Unassembled WGS sequence"/>
</dbReference>
<evidence type="ECO:0000256" key="1">
    <source>
        <dbReference type="SAM" id="MobiDB-lite"/>
    </source>
</evidence>
<proteinExistence type="predicted"/>
<dbReference type="GeneID" id="62203681"/>
<organism evidence="2 3">
    <name type="scientific">Alternaria burnsii</name>
    <dbReference type="NCBI Taxonomy" id="1187904"/>
    <lineage>
        <taxon>Eukaryota</taxon>
        <taxon>Fungi</taxon>
        <taxon>Dikarya</taxon>
        <taxon>Ascomycota</taxon>
        <taxon>Pezizomycotina</taxon>
        <taxon>Dothideomycetes</taxon>
        <taxon>Pleosporomycetidae</taxon>
        <taxon>Pleosporales</taxon>
        <taxon>Pleosporineae</taxon>
        <taxon>Pleosporaceae</taxon>
        <taxon>Alternaria</taxon>
        <taxon>Alternaria sect. Alternaria</taxon>
    </lineage>
</organism>
<reference evidence="2" key="2">
    <citation type="submission" date="2020-08" db="EMBL/GenBank/DDBJ databases">
        <title>Draft Genome Sequence of Cumin Blight Pathogen Alternaria burnsii.</title>
        <authorList>
            <person name="Feng Z."/>
        </authorList>
    </citation>
    <scope>NUCLEOTIDE SEQUENCE</scope>
    <source>
        <strain evidence="2">CBS107.38</strain>
    </source>
</reference>
<accession>A0A8H7EG09</accession>
<name>A0A8H7EG09_9PLEO</name>
<dbReference type="RefSeq" id="XP_038787453.1">
    <property type="nucleotide sequence ID" value="XM_038930503.1"/>
</dbReference>
<comment type="caution">
    <text evidence="2">The sequence shown here is derived from an EMBL/GenBank/DDBJ whole genome shotgun (WGS) entry which is preliminary data.</text>
</comment>
<dbReference type="AlphaFoldDB" id="A0A8H7EG09"/>